<proteinExistence type="predicted"/>
<sequence length="264" mass="30193">MIKTGGTPYLRHAAAPNRRVQGGDKHHLYCKPCEDIISVFEKKFKSRVFDIATSGEKLPSKYGPWLSKFSASLSLRNLHSLKFRKISNDFPPSAAHFLCNATEALKRYVKGEQPSLGNFKQYIFYPGYFNSMDAPGLPQNWNSYYKRAVERDLIFLEDNSFISTFTKIGPLFFVGVVKDETRLLGNDFIRGNEGLFKRSPFDPPSVIWSHLKDRAKASLEIFDELSEKQHKKSELEVLKHADKFSTSEAAKVILEDIEQFGRKN</sequence>
<evidence type="ECO:0000313" key="2">
    <source>
        <dbReference type="Proteomes" id="UP001200557"/>
    </source>
</evidence>
<reference evidence="1 2" key="1">
    <citation type="submission" date="2022-01" db="EMBL/GenBank/DDBJ databases">
        <title>Octadecabacter sp. nov., isolated from a marine alga.</title>
        <authorList>
            <person name="Jin M.S."/>
            <person name="Kim H.M."/>
            <person name="Han D.M."/>
            <person name="Jung J.J."/>
            <person name="Jeon C.O."/>
        </authorList>
    </citation>
    <scope>NUCLEOTIDE SEQUENCE [LARGE SCALE GENOMIC DNA]</scope>
    <source>
        <strain evidence="1 2">G9-8</strain>
    </source>
</reference>
<name>A0ABS9CXK6_9RHOB</name>
<evidence type="ECO:0000313" key="1">
    <source>
        <dbReference type="EMBL" id="MCF2871962.1"/>
    </source>
</evidence>
<gene>
    <name evidence="1" type="ORF">L0664_12860</name>
</gene>
<protein>
    <submittedName>
        <fullName evidence="1">Uncharacterized protein</fullName>
    </submittedName>
</protein>
<dbReference type="EMBL" id="JAKGAQ010000003">
    <property type="protein sequence ID" value="MCF2871962.1"/>
    <property type="molecule type" value="Genomic_DNA"/>
</dbReference>
<organism evidence="1 2">
    <name type="scientific">Octadecabacter dasysiphoniae</name>
    <dbReference type="NCBI Taxonomy" id="2909341"/>
    <lineage>
        <taxon>Bacteria</taxon>
        <taxon>Pseudomonadati</taxon>
        <taxon>Pseudomonadota</taxon>
        <taxon>Alphaproteobacteria</taxon>
        <taxon>Rhodobacterales</taxon>
        <taxon>Roseobacteraceae</taxon>
        <taxon>Octadecabacter</taxon>
    </lineage>
</organism>
<dbReference type="Proteomes" id="UP001200557">
    <property type="component" value="Unassembled WGS sequence"/>
</dbReference>
<dbReference type="RefSeq" id="WP_235226292.1">
    <property type="nucleotide sequence ID" value="NZ_JAKGAQ010000003.1"/>
</dbReference>
<keyword evidence="2" id="KW-1185">Reference proteome</keyword>
<accession>A0ABS9CXK6</accession>
<comment type="caution">
    <text evidence="1">The sequence shown here is derived from an EMBL/GenBank/DDBJ whole genome shotgun (WGS) entry which is preliminary data.</text>
</comment>